<protein>
    <submittedName>
        <fullName evidence="1">Uncharacterized protein</fullName>
    </submittedName>
</protein>
<dbReference type="EMBL" id="AWNI01000006">
    <property type="protein sequence ID" value="ETS64387.1"/>
    <property type="molecule type" value="Genomic_DNA"/>
</dbReference>
<evidence type="ECO:0000313" key="2">
    <source>
        <dbReference type="Proteomes" id="UP000019462"/>
    </source>
</evidence>
<dbReference type="HOGENOM" id="CLU_1937878_0_0_1"/>
<dbReference type="AlphaFoldDB" id="W3VUA3"/>
<organism evidence="1 2">
    <name type="scientific">Moesziomyces aphidis</name>
    <name type="common">Pseudozyma aphidis</name>
    <dbReference type="NCBI Taxonomy" id="84754"/>
    <lineage>
        <taxon>Eukaryota</taxon>
        <taxon>Fungi</taxon>
        <taxon>Dikarya</taxon>
        <taxon>Basidiomycota</taxon>
        <taxon>Ustilaginomycotina</taxon>
        <taxon>Ustilaginomycetes</taxon>
        <taxon>Ustilaginales</taxon>
        <taxon>Ustilaginaceae</taxon>
        <taxon>Moesziomyces</taxon>
    </lineage>
</organism>
<dbReference type="Proteomes" id="UP000019462">
    <property type="component" value="Unassembled WGS sequence"/>
</dbReference>
<proteinExistence type="predicted"/>
<comment type="caution">
    <text evidence="1">The sequence shown here is derived from an EMBL/GenBank/DDBJ whole genome shotgun (WGS) entry which is preliminary data.</text>
</comment>
<accession>W3VUA3</accession>
<sequence>MASLQLATFPPLSSIAMWTKTILVAALTLVALPLLGVCAYRVPDNSVLWSQGSTLESAVTNLKGLIMDGIQRTQYKDAVELFFHDVFRQRQRAGTNPHFDITGLQWNMWYNRRARALHQKWTSELRAARTSGSAGGALAT</sequence>
<name>W3VUA3_MOEAP</name>
<reference evidence="1 2" key="1">
    <citation type="journal article" date="2014" name="Genome Announc.">
        <title>Genome sequence of the basidiomycetous fungus Pseudozyma aphidis DSM70725, an efficient producer of biosurfactant mannosylerythritol lipids.</title>
        <authorList>
            <person name="Lorenz S."/>
            <person name="Guenther M."/>
            <person name="Grumaz C."/>
            <person name="Rupp S."/>
            <person name="Zibek S."/>
            <person name="Sohn K."/>
        </authorList>
    </citation>
    <scope>NUCLEOTIDE SEQUENCE [LARGE SCALE GENOMIC DNA]</scope>
    <source>
        <strain evidence="2">ATCC 32657 / CBS 517.83 / DSM 70725 / JCM 10318 / NBRC 10182 / NRRL Y-7954 / St-0401</strain>
    </source>
</reference>
<gene>
    <name evidence="1" type="ORF">PaG_01240</name>
</gene>
<dbReference type="OrthoDB" id="10345160at2759"/>
<evidence type="ECO:0000313" key="1">
    <source>
        <dbReference type="EMBL" id="ETS64387.1"/>
    </source>
</evidence>
<keyword evidence="2" id="KW-1185">Reference proteome</keyword>